<gene>
    <name evidence="1" type="ORF">V9T40_010767</name>
</gene>
<proteinExistence type="predicted"/>
<dbReference type="EMBL" id="JBBCAQ010000037">
    <property type="protein sequence ID" value="KAK7573576.1"/>
    <property type="molecule type" value="Genomic_DNA"/>
</dbReference>
<protein>
    <submittedName>
        <fullName evidence="1">Uncharacterized protein</fullName>
    </submittedName>
</protein>
<reference evidence="1 2" key="1">
    <citation type="submission" date="2024-03" db="EMBL/GenBank/DDBJ databases">
        <title>Adaptation during the transition from Ophiocordyceps entomopathogen to insect associate is accompanied by gene loss and intensified selection.</title>
        <authorList>
            <person name="Ward C.M."/>
            <person name="Onetto C.A."/>
            <person name="Borneman A.R."/>
        </authorList>
    </citation>
    <scope>NUCLEOTIDE SEQUENCE [LARGE SCALE GENOMIC DNA]</scope>
    <source>
        <strain evidence="1">AWRI1</strain>
        <tissue evidence="1">Single Adult Female</tissue>
    </source>
</reference>
<organism evidence="1 2">
    <name type="scientific">Parthenolecanium corni</name>
    <dbReference type="NCBI Taxonomy" id="536013"/>
    <lineage>
        <taxon>Eukaryota</taxon>
        <taxon>Metazoa</taxon>
        <taxon>Ecdysozoa</taxon>
        <taxon>Arthropoda</taxon>
        <taxon>Hexapoda</taxon>
        <taxon>Insecta</taxon>
        <taxon>Pterygota</taxon>
        <taxon>Neoptera</taxon>
        <taxon>Paraneoptera</taxon>
        <taxon>Hemiptera</taxon>
        <taxon>Sternorrhyncha</taxon>
        <taxon>Coccoidea</taxon>
        <taxon>Coccidae</taxon>
        <taxon>Parthenolecanium</taxon>
    </lineage>
</organism>
<evidence type="ECO:0000313" key="2">
    <source>
        <dbReference type="Proteomes" id="UP001367676"/>
    </source>
</evidence>
<sequence length="78" mass="8607">MDQCLLKRGAGSPTDVALKNAQELKNLGVGLTEQVAFVINGQYKCVSNSAYYYWVQTICTMLEQNLAKSIAACKKMGW</sequence>
<dbReference type="AlphaFoldDB" id="A0AAN9T5S5"/>
<comment type="caution">
    <text evidence="1">The sequence shown here is derived from an EMBL/GenBank/DDBJ whole genome shotgun (WGS) entry which is preliminary data.</text>
</comment>
<dbReference type="Proteomes" id="UP001367676">
    <property type="component" value="Unassembled WGS sequence"/>
</dbReference>
<name>A0AAN9T5S5_9HEMI</name>
<keyword evidence="2" id="KW-1185">Reference proteome</keyword>
<evidence type="ECO:0000313" key="1">
    <source>
        <dbReference type="EMBL" id="KAK7573576.1"/>
    </source>
</evidence>
<accession>A0AAN9T5S5</accession>